<dbReference type="AlphaFoldDB" id="D2JCV7"/>
<accession>D2JCV7</accession>
<keyword evidence="2" id="KW-0614">Plasmid</keyword>
<keyword evidence="1" id="KW-0472">Membrane</keyword>
<gene>
    <name evidence="2" type="ORF">SAP024A_005</name>
</gene>
<keyword evidence="1" id="KW-1133">Transmembrane helix</keyword>
<keyword evidence="1" id="KW-0812">Transmembrane</keyword>
<proteinExistence type="predicted"/>
<name>D2JCV7_STAEP</name>
<dbReference type="PROSITE" id="PS51257">
    <property type="entry name" value="PROKAR_LIPOPROTEIN"/>
    <property type="match status" value="1"/>
</dbReference>
<geneLocation type="plasmid" evidence="2">
    <name>SAP024A</name>
</geneLocation>
<sequence>MVKIKKAEKMICLLAKVNSLVLFTVILIIVYSCSSLVFK</sequence>
<reference evidence="2" key="1">
    <citation type="submission" date="2009-08" db="EMBL/GenBank/DDBJ databases">
        <authorList>
            <person name="Gill J."/>
            <person name="Borman J."/>
            <person name="Shetty J."/>
            <person name="Hostetler J."/>
            <person name="Durkin S."/>
            <person name="Montgomery B."/>
        </authorList>
    </citation>
    <scope>NUCLEOTIDE SEQUENCE</scope>
    <source>
        <strain evidence="2">CDC19</strain>
        <plasmid evidence="2">SAP024A</plasmid>
    </source>
</reference>
<evidence type="ECO:0000256" key="1">
    <source>
        <dbReference type="SAM" id="Phobius"/>
    </source>
</evidence>
<organism evidence="2">
    <name type="scientific">Staphylococcus epidermidis</name>
    <dbReference type="NCBI Taxonomy" id="1282"/>
    <lineage>
        <taxon>Bacteria</taxon>
        <taxon>Bacillati</taxon>
        <taxon>Bacillota</taxon>
        <taxon>Bacilli</taxon>
        <taxon>Bacillales</taxon>
        <taxon>Staphylococcaceae</taxon>
        <taxon>Staphylococcus</taxon>
    </lineage>
</organism>
<feature type="transmembrane region" description="Helical" evidence="1">
    <location>
        <begin position="20"/>
        <end position="38"/>
    </location>
</feature>
<evidence type="ECO:0000313" key="2">
    <source>
        <dbReference type="EMBL" id="ADA62570.1"/>
    </source>
</evidence>
<protein>
    <submittedName>
        <fullName evidence="2">Uncharacterized protein</fullName>
    </submittedName>
</protein>
<dbReference type="EMBL" id="GQ900469">
    <property type="protein sequence ID" value="ADA62570.1"/>
    <property type="molecule type" value="Genomic_DNA"/>
</dbReference>
<reference evidence="2" key="2">
    <citation type="submission" date="2009-12" db="EMBL/GenBank/DDBJ databases">
        <authorList>
            <person name="Summers A.O."/>
            <person name="Shearer J."/>
            <person name="Wireman J."/>
        </authorList>
    </citation>
    <scope>NUCLEOTIDE SEQUENCE</scope>
    <source>
        <strain evidence="2">CDC19</strain>
        <plasmid evidence="2">SAP024A</plasmid>
    </source>
</reference>